<protein>
    <submittedName>
        <fullName evidence="6">Testis expressed metallothionein like protein</fullName>
    </submittedName>
</protein>
<dbReference type="PANTHER" id="PTHR12446:SF22">
    <property type="entry name" value="TESMIN"/>
    <property type="match status" value="1"/>
</dbReference>
<feature type="compositionally biased region" description="Gly residues" evidence="4">
    <location>
        <begin position="54"/>
        <end position="74"/>
    </location>
</feature>
<dbReference type="PROSITE" id="PS51634">
    <property type="entry name" value="CRC"/>
    <property type="match status" value="1"/>
</dbReference>
<name>A0ABI8ASC4_FELCA</name>
<comment type="similarity">
    <text evidence="2">Belongs to the lin-54 family.</text>
</comment>
<dbReference type="InterPro" id="IPR028307">
    <property type="entry name" value="Lin-54_fam"/>
</dbReference>
<comment type="subcellular location">
    <subcellularLocation>
        <location evidence="1">Nucleus</location>
    </subcellularLocation>
</comment>
<evidence type="ECO:0000256" key="3">
    <source>
        <dbReference type="ARBA" id="ARBA00023242"/>
    </source>
</evidence>
<feature type="region of interest" description="Disordered" evidence="4">
    <location>
        <begin position="1"/>
        <end position="103"/>
    </location>
</feature>
<sequence>MGPLPDQPLGDWGTSPGSAPRGRGYLSGQTLGDGWDPSPVSPSGMKGLLPGQALGDGGTSLGPGPQGRGEGGTSLGSAPWGWGGPFSGQALRDGGTSPGSAPRGWRDLFLVRPSGTGVPLPGQPLGDGGTSLGSAPWGWGYLSWVLGSRPDCARRGLQGDARPEVPSADMEEAPLLGGMSSPEEMVTDLFSADSPFVPDSLALRAPVVVKREEGEFHVFKDADLSPADPTEPCLHAFSPPLQADCETQGKAQLGGSDHAQEMLAEYPGLPDLSPLEDAVLPVAPQPQAYNVHFLSSLLAPHRSPAVLPLGAWAREGAAHPGVRVIPVEIKEAGGAVISNNPEEATFQNALGPEPCHTFESSQEAEEAAGCSNPMVICQLKGGTQMLCVDNSGTRELKAVHLVPQYPDQNNYLQSDVPKPMTTLVGRFLPVPAKLNLVTQLDNGALPSIVNGSTVPSGSTLPGPPKISLAGYCDCFASGDFCHNCNCNNCRNNLHHEVQRFKAMKACLDRNPEAFQPKIGKGRPGDVTPRHNRGCNCRRSGCLKNYCECYEAKIMCSSICKCIGCKNYDEGPERKTLMSMPYHPDAGGFEGSPHLSPTESAGLPQFRQDRRPSCISWEVVEGTCSCLLAQGEEAEKERCSERLAEQMILEEFGRCLSQILRMEFQSKGLEIE</sequence>
<evidence type="ECO:0000313" key="7">
    <source>
        <dbReference type="Proteomes" id="UP000823872"/>
    </source>
</evidence>
<keyword evidence="7" id="KW-1185">Reference proteome</keyword>
<dbReference type="PANTHER" id="PTHR12446">
    <property type="entry name" value="TESMIN/TSO1-RELATED"/>
    <property type="match status" value="1"/>
</dbReference>
<dbReference type="SMART" id="SM01114">
    <property type="entry name" value="CXC"/>
    <property type="match status" value="2"/>
</dbReference>
<dbReference type="InterPro" id="IPR005172">
    <property type="entry name" value="CRC"/>
</dbReference>
<dbReference type="Ensembl" id="ENSFCTT00005093684.1">
    <property type="protein sequence ID" value="ENSFCTP00005062170.1"/>
    <property type="gene ID" value="ENSFCTG00005034098.1"/>
</dbReference>
<keyword evidence="3" id="KW-0539">Nucleus</keyword>
<feature type="domain" description="CRC" evidence="5">
    <location>
        <begin position="458"/>
        <end position="569"/>
    </location>
</feature>
<gene>
    <name evidence="6" type="primary">TESMIN</name>
</gene>
<reference evidence="6" key="3">
    <citation type="submission" date="2025-09" db="UniProtKB">
        <authorList>
            <consortium name="Ensembl"/>
        </authorList>
    </citation>
    <scope>IDENTIFICATION</scope>
    <source>
        <strain evidence="6">breed Abyssinian</strain>
    </source>
</reference>
<dbReference type="Proteomes" id="UP000823872">
    <property type="component" value="Chromosome D1"/>
</dbReference>
<evidence type="ECO:0000259" key="5">
    <source>
        <dbReference type="PROSITE" id="PS51634"/>
    </source>
</evidence>
<dbReference type="GeneTree" id="ENSGT00940000161379"/>
<evidence type="ECO:0000256" key="2">
    <source>
        <dbReference type="ARBA" id="ARBA00007267"/>
    </source>
</evidence>
<accession>A0ABI8ASC4</accession>
<evidence type="ECO:0000313" key="6">
    <source>
        <dbReference type="Ensembl" id="ENSFCTP00005062170.1"/>
    </source>
</evidence>
<reference evidence="6" key="2">
    <citation type="submission" date="2025-08" db="UniProtKB">
        <authorList>
            <consortium name="Ensembl"/>
        </authorList>
    </citation>
    <scope>IDENTIFICATION</scope>
    <source>
        <strain evidence="6">breed Abyssinian</strain>
    </source>
</reference>
<reference evidence="6 7" key="1">
    <citation type="submission" date="2021-02" db="EMBL/GenBank/DDBJ databases">
        <title>Safari Cat Assemblies.</title>
        <authorList>
            <person name="Bredemeyer K.R."/>
            <person name="Murphy W.J."/>
        </authorList>
    </citation>
    <scope>NUCLEOTIDE SEQUENCE [LARGE SCALE GENOMIC DNA]</scope>
</reference>
<proteinExistence type="inferred from homology"/>
<evidence type="ECO:0000256" key="4">
    <source>
        <dbReference type="SAM" id="MobiDB-lite"/>
    </source>
</evidence>
<organism evidence="6 7">
    <name type="scientific">Felis catus</name>
    <name type="common">Cat</name>
    <name type="synonym">Felis silvestris catus</name>
    <dbReference type="NCBI Taxonomy" id="9685"/>
    <lineage>
        <taxon>Eukaryota</taxon>
        <taxon>Metazoa</taxon>
        <taxon>Chordata</taxon>
        <taxon>Craniata</taxon>
        <taxon>Vertebrata</taxon>
        <taxon>Euteleostomi</taxon>
        <taxon>Mammalia</taxon>
        <taxon>Eutheria</taxon>
        <taxon>Laurasiatheria</taxon>
        <taxon>Carnivora</taxon>
        <taxon>Feliformia</taxon>
        <taxon>Felidae</taxon>
        <taxon>Felinae</taxon>
        <taxon>Felis</taxon>
    </lineage>
</organism>
<dbReference type="Pfam" id="PF03638">
    <property type="entry name" value="TCR"/>
    <property type="match status" value="1"/>
</dbReference>
<evidence type="ECO:0000256" key="1">
    <source>
        <dbReference type="ARBA" id="ARBA00004123"/>
    </source>
</evidence>
<dbReference type="InterPro" id="IPR033467">
    <property type="entry name" value="Tesmin/TSO1-like_CXC"/>
</dbReference>